<reference evidence="1" key="1">
    <citation type="submission" date="2020-05" db="EMBL/GenBank/DDBJ databases">
        <authorList>
            <person name="Petersen J."/>
            <person name="Sayavedra L."/>
        </authorList>
    </citation>
    <scope>NUCLEOTIDE SEQUENCE</scope>
    <source>
        <strain evidence="1">B azoricus SOX Menez Gwen</strain>
    </source>
</reference>
<dbReference type="EMBL" id="CAESAP020000266">
    <property type="protein sequence ID" value="CAB5504763.1"/>
    <property type="molecule type" value="Genomic_DNA"/>
</dbReference>
<comment type="caution">
    <text evidence="1">The sequence shown here is derived from an EMBL/GenBank/DDBJ whole genome shotgun (WGS) entry which is preliminary data.</text>
</comment>
<organism evidence="1 2">
    <name type="scientific">Bathymodiolus azoricus thioautotrophic gill symbiont</name>
    <dbReference type="NCBI Taxonomy" id="235205"/>
    <lineage>
        <taxon>Bacteria</taxon>
        <taxon>Pseudomonadati</taxon>
        <taxon>Pseudomonadota</taxon>
        <taxon>Gammaproteobacteria</taxon>
        <taxon>sulfur-oxidizing symbionts</taxon>
    </lineage>
</organism>
<name>A0ACA8ZS62_9GAMM</name>
<proteinExistence type="predicted"/>
<keyword evidence="2" id="KW-1185">Reference proteome</keyword>
<evidence type="ECO:0000313" key="1">
    <source>
        <dbReference type="EMBL" id="CAB5504763.1"/>
    </source>
</evidence>
<protein>
    <submittedName>
        <fullName evidence="1">Uncharacterized protein</fullName>
    </submittedName>
</protein>
<gene>
    <name evidence="1" type="ORF">AZO1586R_1808</name>
</gene>
<sequence length="347" mass="40254">MNCFVGMLIALMTVGTVNLTQLALFFPSRALIASRYRRIQRFFSHHWLDYNEVASFVMKLFGFTENDFYLSLDRTNWKWGKININLLVLAVVYKGAAIPVYWLPLNKRGNSNWRERIALMKRFIGQFGQNHIKGLLADREFIGDKWIGWLIQEEIPFTIRIRNNSYTFNSRGEKIRVDRLFQSLKVGETLTLTDSRLLGVCPVYLSGLRLSDGQLLIVATSSFHQNAIEVYGLRWEIETLFGCLKGRGFNLEETRVVGYLRIKKLLVLPVIAFCWSHKVGEWKNNSVLPIKTKTHQRPAQSIFRYGLDCIRSELFNTFSQSKKLMKKLISLLRPSSENKGFYSEQST</sequence>
<evidence type="ECO:0000313" key="2">
    <source>
        <dbReference type="Proteomes" id="UP000635628"/>
    </source>
</evidence>
<dbReference type="Proteomes" id="UP000635628">
    <property type="component" value="Unassembled WGS sequence"/>
</dbReference>
<accession>A0ACA8ZS62</accession>